<dbReference type="InterPro" id="IPR017853">
    <property type="entry name" value="GH"/>
</dbReference>
<feature type="signal peptide" evidence="3">
    <location>
        <begin position="1"/>
        <end position="15"/>
    </location>
</feature>
<organism evidence="6 7">
    <name type="scientific">Aureococcus anophagefferens</name>
    <name type="common">Harmful bloom alga</name>
    <dbReference type="NCBI Taxonomy" id="44056"/>
    <lineage>
        <taxon>Eukaryota</taxon>
        <taxon>Sar</taxon>
        <taxon>Stramenopiles</taxon>
        <taxon>Ochrophyta</taxon>
        <taxon>Pelagophyceae</taxon>
        <taxon>Pelagomonadales</taxon>
        <taxon>Pelagomonadaceae</taxon>
        <taxon>Aureococcus</taxon>
    </lineage>
</organism>
<dbReference type="InterPro" id="IPR052990">
    <property type="entry name" value="Sulfoquinovosidase_GH31"/>
</dbReference>
<dbReference type="Pfam" id="PF21365">
    <property type="entry name" value="Glyco_hydro_31_3rd"/>
    <property type="match status" value="1"/>
</dbReference>
<dbReference type="InterPro" id="IPR048395">
    <property type="entry name" value="Glyco_hydro_31_C"/>
</dbReference>
<sequence length="746" mass="80099">MRAAAALLLLVSAAAEETFHLHHTRVVVSKSLNSIRVYRDAAIVFETLPNDSFLRVGRGSLDVNATIYNGALYREPKLGDNVSAPNSNVVDRVVGPSAVGAGPATVAIYGSVGTGTARVAYRFALTSAPGELNLRWACEAAVDDDPRSFLSVRVASPAAEEIYGFGMTYSRWNLKNLTFPVITSEQGVGRGLEPVTTAINAFGGEQGGDWHTTYSACSSYVTSLGRGLVVDSTRVGVVDLGAAGGAALELSYFGATALEGAILVAADAAGPRRLLAVVAALSNVTGRMAPLPAWVDRGAIVGTEGGSAFVDDVVANLTAFDVPLAGIWLQDWTGLVNYTEGQRVLWNWELSETWYPDWRRQTRRWREALGARVLAYANPYFTNVSHLPHRRDYYAEGVDRGYFVKTRGGAPYVVRSGSIEFCMVDLTNPAAKRWMTGVVRDNLVGEAGAAGWMHDFGEYVPLDAVLHDGSDPVEYHSRYALDWADVGRAAAGGDGDLLWFDRSATSRSPGAARLMWMGDQLHTLDEKDGLHSAVVALLQSGLSGFSLGHSDVGGYTTVDVPLARFPRSAAVLMRWAESSAFSDAVFRTHPGSLPRENVQVYSDAAVGAHFRRFADIFRCLAPYRRSLMDEAARLGHPLARPLLLHDADDAAARAVDDEFLLGDELLAAPSFSESANATRDVYLPAGAVWVHLWTGAAVDCSEGPTRVLGARAPFGEPLVYGRRGAPHFALFQGCVAPHRGALPRVG</sequence>
<reference evidence="6 7" key="1">
    <citation type="submission" date="2024-03" db="EMBL/GenBank/DDBJ databases">
        <title>Aureococcus anophagefferens CCMP1851 and Kratosvirus quantuckense: Draft genome of a second virus-susceptible host strain in the model system.</title>
        <authorList>
            <person name="Chase E."/>
            <person name="Truchon A.R."/>
            <person name="Schepens W."/>
            <person name="Wilhelm S.W."/>
        </authorList>
    </citation>
    <scope>NUCLEOTIDE SEQUENCE [LARGE SCALE GENOMIC DNA]</scope>
    <source>
        <strain evidence="6 7">CCMP1851</strain>
    </source>
</reference>
<dbReference type="EMBL" id="JBBJCI010000292">
    <property type="protein sequence ID" value="KAK7235513.1"/>
    <property type="molecule type" value="Genomic_DNA"/>
</dbReference>
<dbReference type="InterPro" id="IPR000322">
    <property type="entry name" value="Glyco_hydro_31_TIM"/>
</dbReference>
<evidence type="ECO:0000256" key="3">
    <source>
        <dbReference type="SAM" id="SignalP"/>
    </source>
</evidence>
<dbReference type="Gene3D" id="3.20.20.80">
    <property type="entry name" value="Glycosidases"/>
    <property type="match status" value="1"/>
</dbReference>
<feature type="domain" description="Glycosyl hydrolase family 31 C-terminal" evidence="5">
    <location>
        <begin position="635"/>
        <end position="714"/>
    </location>
</feature>
<proteinExistence type="inferred from homology"/>
<keyword evidence="7" id="KW-1185">Reference proteome</keyword>
<gene>
    <name evidence="6" type="ORF">SO694_00069114</name>
</gene>
<dbReference type="CDD" id="cd06594">
    <property type="entry name" value="GH31_glucosidase_YihQ"/>
    <property type="match status" value="1"/>
</dbReference>
<comment type="caution">
    <text evidence="6">The sequence shown here is derived from an EMBL/GenBank/DDBJ whole genome shotgun (WGS) entry which is preliminary data.</text>
</comment>
<dbReference type="PANTHER" id="PTHR46959">
    <property type="entry name" value="SULFOQUINOVOSIDASE"/>
    <property type="match status" value="1"/>
</dbReference>
<protein>
    <submittedName>
        <fullName evidence="6">Alpha-1,4-glucosidase</fullName>
    </submittedName>
</protein>
<evidence type="ECO:0000256" key="2">
    <source>
        <dbReference type="RuleBase" id="RU361185"/>
    </source>
</evidence>
<evidence type="ECO:0000256" key="1">
    <source>
        <dbReference type="ARBA" id="ARBA00007806"/>
    </source>
</evidence>
<evidence type="ECO:0000259" key="5">
    <source>
        <dbReference type="Pfam" id="PF21365"/>
    </source>
</evidence>
<dbReference type="PANTHER" id="PTHR46959:SF2">
    <property type="entry name" value="SULFOQUINOVOSIDASE"/>
    <property type="match status" value="1"/>
</dbReference>
<dbReference type="Gene3D" id="2.60.40.1760">
    <property type="entry name" value="glycosyl hydrolase (family 31)"/>
    <property type="match status" value="1"/>
</dbReference>
<dbReference type="SUPFAM" id="SSF51445">
    <property type="entry name" value="(Trans)glycosidases"/>
    <property type="match status" value="1"/>
</dbReference>
<dbReference type="Pfam" id="PF01055">
    <property type="entry name" value="Glyco_hydro_31_2nd"/>
    <property type="match status" value="1"/>
</dbReference>
<keyword evidence="2" id="KW-0326">Glycosidase</keyword>
<comment type="similarity">
    <text evidence="1 2">Belongs to the glycosyl hydrolase 31 family.</text>
</comment>
<evidence type="ECO:0000313" key="6">
    <source>
        <dbReference type="EMBL" id="KAK7235513.1"/>
    </source>
</evidence>
<dbReference type="Proteomes" id="UP001363151">
    <property type="component" value="Unassembled WGS sequence"/>
</dbReference>
<accession>A0ABR1FQ89</accession>
<name>A0ABR1FQ89_AURAN</name>
<dbReference type="SUPFAM" id="SSF51011">
    <property type="entry name" value="Glycosyl hydrolase domain"/>
    <property type="match status" value="1"/>
</dbReference>
<evidence type="ECO:0000259" key="4">
    <source>
        <dbReference type="Pfam" id="PF01055"/>
    </source>
</evidence>
<feature type="chain" id="PRO_5046341401" evidence="3">
    <location>
        <begin position="16"/>
        <end position="746"/>
    </location>
</feature>
<keyword evidence="3" id="KW-0732">Signal</keyword>
<keyword evidence="2" id="KW-0378">Hydrolase</keyword>
<feature type="domain" description="Glycoside hydrolase family 31 TIM barrel" evidence="4">
    <location>
        <begin position="310"/>
        <end position="616"/>
    </location>
</feature>
<dbReference type="InterPro" id="IPR044112">
    <property type="entry name" value="YihQ_TIM-like"/>
</dbReference>
<evidence type="ECO:0000313" key="7">
    <source>
        <dbReference type="Proteomes" id="UP001363151"/>
    </source>
</evidence>